<dbReference type="Proteomes" id="UP000013909">
    <property type="component" value="Unassembled WGS sequence"/>
</dbReference>
<dbReference type="STRING" id="1232681.ADIS_4204"/>
<reference evidence="2 3" key="1">
    <citation type="submission" date="2013-02" db="EMBL/GenBank/DDBJ databases">
        <title>A novel strain isolated from Lonar lake, Maharashtra, India.</title>
        <authorList>
            <person name="Singh A."/>
        </authorList>
    </citation>
    <scope>NUCLEOTIDE SEQUENCE [LARGE SCALE GENOMIC DNA]</scope>
    <source>
        <strain evidence="2 3">AK24</strain>
    </source>
</reference>
<dbReference type="EMBL" id="AQHR01000108">
    <property type="protein sequence ID" value="EON75336.1"/>
    <property type="molecule type" value="Genomic_DNA"/>
</dbReference>
<evidence type="ECO:0000256" key="1">
    <source>
        <dbReference type="SAM" id="MobiDB-lite"/>
    </source>
</evidence>
<name>R7ZMK8_9BACT</name>
<keyword evidence="3" id="KW-1185">Reference proteome</keyword>
<comment type="caution">
    <text evidence="2">The sequence shown here is derived from an EMBL/GenBank/DDBJ whole genome shotgun (WGS) entry which is preliminary data.</text>
</comment>
<evidence type="ECO:0000313" key="3">
    <source>
        <dbReference type="Proteomes" id="UP000013909"/>
    </source>
</evidence>
<accession>R7ZMK8</accession>
<dbReference type="AlphaFoldDB" id="R7ZMK8"/>
<organism evidence="2 3">
    <name type="scientific">Lunatimonas lonarensis</name>
    <dbReference type="NCBI Taxonomy" id="1232681"/>
    <lineage>
        <taxon>Bacteria</taxon>
        <taxon>Pseudomonadati</taxon>
        <taxon>Bacteroidota</taxon>
        <taxon>Cytophagia</taxon>
        <taxon>Cytophagales</taxon>
        <taxon>Cyclobacteriaceae</taxon>
    </lineage>
</organism>
<protein>
    <submittedName>
        <fullName evidence="2">Uncharacterized protein</fullName>
    </submittedName>
</protein>
<proteinExistence type="predicted"/>
<feature type="region of interest" description="Disordered" evidence="1">
    <location>
        <begin position="1"/>
        <end position="77"/>
    </location>
</feature>
<gene>
    <name evidence="2" type="ORF">ADIS_4204</name>
</gene>
<sequence>MGMGEYNSRTSAACRPAGQGNTRGTEERQRLPVRGGPDPGVFPGKLHQPGVHAPLYAPGKRPRGKLPQHLEPGTQASGLLVHRRVGGQTGHLLRQLQQQACTRLHRIPVADEVLGALGSGKNR</sequence>
<evidence type="ECO:0000313" key="2">
    <source>
        <dbReference type="EMBL" id="EON75336.1"/>
    </source>
</evidence>